<reference evidence="11" key="1">
    <citation type="submission" date="2019-06" db="EMBL/GenBank/DDBJ databases">
        <authorList>
            <consortium name="Wellcome Sanger Institute Data Sharing"/>
        </authorList>
    </citation>
    <scope>NUCLEOTIDE SEQUENCE [LARGE SCALE GENOMIC DNA]</scope>
</reference>
<evidence type="ECO:0000256" key="8">
    <source>
        <dbReference type="SAM" id="MobiDB-lite"/>
    </source>
</evidence>
<dbReference type="GO" id="GO:0098560">
    <property type="term" value="C:cytoplasmic side of late endosome membrane"/>
    <property type="evidence" value="ECO:0007669"/>
    <property type="project" value="TreeGrafter"/>
</dbReference>
<evidence type="ECO:0000256" key="9">
    <source>
        <dbReference type="SAM" id="Phobius"/>
    </source>
</evidence>
<sequence length="178" mass="20077">EIPAPPYPGPPLGSEPVVQPAQHPGRQYNAQQPVTVQRAQQHTYQYIAQQPATVQHAQHSGRQYNAQQPVTVRPAQQHTYQYNAQQQPVTVQPVTQVVVVDHHQLGDVPGQMACTHCHHNVITRTEHKNGLLTWLICGILGICLIWPFCLIPFCVDSCKDVEHYCPVCNSVIHKYKRM</sequence>
<evidence type="ECO:0000259" key="10">
    <source>
        <dbReference type="PROSITE" id="PS51837"/>
    </source>
</evidence>
<evidence type="ECO:0000256" key="7">
    <source>
        <dbReference type="ARBA" id="ARBA00023136"/>
    </source>
</evidence>
<proteinExistence type="inferred from homology"/>
<keyword evidence="12" id="KW-1185">Reference proteome</keyword>
<dbReference type="GO" id="GO:0098574">
    <property type="term" value="C:cytoplasmic side of lysosomal membrane"/>
    <property type="evidence" value="ECO:0007669"/>
    <property type="project" value="TreeGrafter"/>
</dbReference>
<evidence type="ECO:0000256" key="4">
    <source>
        <dbReference type="ARBA" id="ARBA00005975"/>
    </source>
</evidence>
<dbReference type="GO" id="GO:0008270">
    <property type="term" value="F:zinc ion binding"/>
    <property type="evidence" value="ECO:0007669"/>
    <property type="project" value="TreeGrafter"/>
</dbReference>
<evidence type="ECO:0000256" key="5">
    <source>
        <dbReference type="ARBA" id="ARBA00022723"/>
    </source>
</evidence>
<dbReference type="Ensembl" id="ENSSFAT00005052142.1">
    <property type="protein sequence ID" value="ENSSFAP00005050504.1"/>
    <property type="gene ID" value="ENSSFAG00005024362.1"/>
</dbReference>
<keyword evidence="5" id="KW-0479">Metal-binding</keyword>
<dbReference type="AlphaFoldDB" id="A0A672JB76"/>
<evidence type="ECO:0000256" key="3">
    <source>
        <dbReference type="ARBA" id="ARBA00004630"/>
    </source>
</evidence>
<dbReference type="OMA" id="RANADGC"/>
<dbReference type="Proteomes" id="UP000472267">
    <property type="component" value="Chromosome 6"/>
</dbReference>
<keyword evidence="7 9" id="KW-0472">Membrane</keyword>
<reference evidence="11" key="3">
    <citation type="submission" date="2025-09" db="UniProtKB">
        <authorList>
            <consortium name="Ensembl"/>
        </authorList>
    </citation>
    <scope>IDENTIFICATION</scope>
</reference>
<evidence type="ECO:0000256" key="2">
    <source>
        <dbReference type="ARBA" id="ARBA00004414"/>
    </source>
</evidence>
<dbReference type="FunCoup" id="A0A672JB76">
    <property type="interactions" value="61"/>
</dbReference>
<gene>
    <name evidence="11" type="primary">LOC115390905</name>
</gene>
<keyword evidence="6" id="KW-0862">Zinc</keyword>
<protein>
    <submittedName>
        <fullName evidence="11">Lipopolysaccharide-induced tumor necrosis factor-alpha factor homolog</fullName>
    </submittedName>
</protein>
<evidence type="ECO:0000256" key="6">
    <source>
        <dbReference type="ARBA" id="ARBA00022833"/>
    </source>
</evidence>
<dbReference type="SMART" id="SM00714">
    <property type="entry name" value="LITAF"/>
    <property type="match status" value="1"/>
</dbReference>
<comment type="subcellular location">
    <subcellularLocation>
        <location evidence="1">Endosome membrane</location>
        <topology evidence="1">Peripheral membrane protein</topology>
        <orientation evidence="1">Cytoplasmic side</orientation>
    </subcellularLocation>
    <subcellularLocation>
        <location evidence="2">Late endosome membrane</location>
    </subcellularLocation>
    <subcellularLocation>
        <location evidence="3">Lysosome membrane</location>
        <topology evidence="3">Peripheral membrane protein</topology>
        <orientation evidence="3">Cytoplasmic side</orientation>
    </subcellularLocation>
</comment>
<organism evidence="11 12">
    <name type="scientific">Salarias fasciatus</name>
    <name type="common">Jewelled blenny</name>
    <name type="synonym">Blennius fasciatus</name>
    <dbReference type="NCBI Taxonomy" id="181472"/>
    <lineage>
        <taxon>Eukaryota</taxon>
        <taxon>Metazoa</taxon>
        <taxon>Chordata</taxon>
        <taxon>Craniata</taxon>
        <taxon>Vertebrata</taxon>
        <taxon>Euteleostomi</taxon>
        <taxon>Actinopterygii</taxon>
        <taxon>Neopterygii</taxon>
        <taxon>Teleostei</taxon>
        <taxon>Neoteleostei</taxon>
        <taxon>Acanthomorphata</taxon>
        <taxon>Ovalentaria</taxon>
        <taxon>Blenniimorphae</taxon>
        <taxon>Blenniiformes</taxon>
        <taxon>Blennioidei</taxon>
        <taxon>Blenniidae</taxon>
        <taxon>Salariinae</taxon>
        <taxon>Salarias</taxon>
    </lineage>
</organism>
<keyword evidence="9" id="KW-0812">Transmembrane</keyword>
<accession>A0A672JB76</accession>
<dbReference type="InParanoid" id="A0A672JB76"/>
<feature type="compositionally biased region" description="Pro residues" evidence="8">
    <location>
        <begin position="1"/>
        <end position="13"/>
    </location>
</feature>
<keyword evidence="9" id="KW-1133">Transmembrane helix</keyword>
<dbReference type="PROSITE" id="PS51837">
    <property type="entry name" value="LITAF"/>
    <property type="match status" value="1"/>
</dbReference>
<evidence type="ECO:0000256" key="1">
    <source>
        <dbReference type="ARBA" id="ARBA00004125"/>
    </source>
</evidence>
<dbReference type="InterPro" id="IPR037519">
    <property type="entry name" value="LITAF_fam"/>
</dbReference>
<dbReference type="InterPro" id="IPR006629">
    <property type="entry name" value="LITAF"/>
</dbReference>
<dbReference type="Pfam" id="PF10601">
    <property type="entry name" value="zf-LITAF-like"/>
    <property type="match status" value="1"/>
</dbReference>
<reference evidence="11" key="2">
    <citation type="submission" date="2025-08" db="UniProtKB">
        <authorList>
            <consortium name="Ensembl"/>
        </authorList>
    </citation>
    <scope>IDENTIFICATION</scope>
</reference>
<dbReference type="PANTHER" id="PTHR23292">
    <property type="entry name" value="LIPOPOLYSACCHARIDE-INDUCED TUMOR NECROSIS FACTOR-ALPHA FACTOR"/>
    <property type="match status" value="1"/>
</dbReference>
<feature type="transmembrane region" description="Helical" evidence="9">
    <location>
        <begin position="131"/>
        <end position="153"/>
    </location>
</feature>
<evidence type="ECO:0000313" key="12">
    <source>
        <dbReference type="Proteomes" id="UP000472267"/>
    </source>
</evidence>
<name>A0A672JB76_SALFA</name>
<dbReference type="GO" id="GO:0005634">
    <property type="term" value="C:nucleus"/>
    <property type="evidence" value="ECO:0007669"/>
    <property type="project" value="TreeGrafter"/>
</dbReference>
<comment type="similarity">
    <text evidence="4">Belongs to the CDIP1/LITAF family.</text>
</comment>
<feature type="region of interest" description="Disordered" evidence="8">
    <location>
        <begin position="1"/>
        <end position="29"/>
    </location>
</feature>
<feature type="domain" description="LITAF" evidence="10">
    <location>
        <begin position="94"/>
        <end position="177"/>
    </location>
</feature>
<dbReference type="PANTHER" id="PTHR23292:SF46">
    <property type="entry name" value="LIPOPOLYSACCHARIDE-INDUCED TUMOR NECROSIS FACTOR-ALPHA FACTOR HOMOLOG"/>
    <property type="match status" value="1"/>
</dbReference>
<evidence type="ECO:0000313" key="11">
    <source>
        <dbReference type="Ensembl" id="ENSSFAP00005050504.1"/>
    </source>
</evidence>